<feature type="transmembrane region" description="Helical" evidence="5">
    <location>
        <begin position="164"/>
        <end position="184"/>
    </location>
</feature>
<dbReference type="GO" id="GO:0043190">
    <property type="term" value="C:ATP-binding cassette (ABC) transporter complex"/>
    <property type="evidence" value="ECO:0007669"/>
    <property type="project" value="TreeGrafter"/>
</dbReference>
<dbReference type="Proteomes" id="UP000427071">
    <property type="component" value="Chromosome"/>
</dbReference>
<keyword evidence="2 5" id="KW-0812">Transmembrane</keyword>
<evidence type="ECO:0000313" key="7">
    <source>
        <dbReference type="Proteomes" id="UP000427071"/>
    </source>
</evidence>
<evidence type="ECO:0000256" key="5">
    <source>
        <dbReference type="SAM" id="Phobius"/>
    </source>
</evidence>
<dbReference type="PANTHER" id="PTHR43723">
    <property type="entry name" value="COBALT TRANSPORT PROTEIN CBIQ"/>
    <property type="match status" value="1"/>
</dbReference>
<dbReference type="InterPro" id="IPR052770">
    <property type="entry name" value="Cobalt_transport_CbiQ"/>
</dbReference>
<comment type="subcellular location">
    <subcellularLocation>
        <location evidence="1">Membrane</location>
        <topology evidence="1">Multi-pass membrane protein</topology>
    </subcellularLocation>
</comment>
<name>A0A6B8VCE4_9CORY</name>
<dbReference type="AlphaFoldDB" id="A0A6B8VCE4"/>
<keyword evidence="7" id="KW-1185">Reference proteome</keyword>
<dbReference type="EMBL" id="CP046452">
    <property type="protein sequence ID" value="QGU01803.1"/>
    <property type="molecule type" value="Genomic_DNA"/>
</dbReference>
<reference evidence="7" key="1">
    <citation type="submission" date="2019-11" db="EMBL/GenBank/DDBJ databases">
        <title>Complete genome sequence of Corynebacterium kalinowskii 1959, a novel Corynebacterium species isolated from soil of a small paddock in Vilsendorf, Germany.</title>
        <authorList>
            <person name="Schaffert L."/>
            <person name="Ruwe M."/>
            <person name="Milse J."/>
            <person name="Hanuschka K."/>
            <person name="Ortseifen V."/>
            <person name="Droste J."/>
            <person name="Brandt D."/>
            <person name="Schlueter L."/>
            <person name="Kutter Y."/>
            <person name="Vinke S."/>
            <person name="Viehoefer P."/>
            <person name="Jacob L."/>
            <person name="Luebke N.-C."/>
            <person name="Schulte-Berndt E."/>
            <person name="Hain C."/>
            <person name="Linder M."/>
            <person name="Schmidt P."/>
            <person name="Wollenschlaeger L."/>
            <person name="Luttermann T."/>
            <person name="Thieme E."/>
            <person name="Hassa J."/>
            <person name="Haak M."/>
            <person name="Wittchen M."/>
            <person name="Mentz A."/>
            <person name="Persicke M."/>
            <person name="Busche T."/>
            <person name="Ruckert C."/>
        </authorList>
    </citation>
    <scope>NUCLEOTIDE SEQUENCE [LARGE SCALE GENOMIC DNA]</scope>
    <source>
        <strain evidence="7">1959</strain>
    </source>
</reference>
<dbReference type="CDD" id="cd16914">
    <property type="entry name" value="EcfT"/>
    <property type="match status" value="1"/>
</dbReference>
<feature type="transmembrane region" description="Helical" evidence="5">
    <location>
        <begin position="95"/>
        <end position="115"/>
    </location>
</feature>
<dbReference type="KEGG" id="ckw:CKALI_04625"/>
<proteinExistence type="predicted"/>
<organism evidence="6 7">
    <name type="scientific">Corynebacterium kalinowskii</name>
    <dbReference type="NCBI Taxonomy" id="2675216"/>
    <lineage>
        <taxon>Bacteria</taxon>
        <taxon>Bacillati</taxon>
        <taxon>Actinomycetota</taxon>
        <taxon>Actinomycetes</taxon>
        <taxon>Mycobacteriales</taxon>
        <taxon>Corynebacteriaceae</taxon>
        <taxon>Corynebacterium</taxon>
    </lineage>
</organism>
<evidence type="ECO:0000256" key="3">
    <source>
        <dbReference type="ARBA" id="ARBA00022989"/>
    </source>
</evidence>
<keyword evidence="4 5" id="KW-0472">Membrane</keyword>
<evidence type="ECO:0000256" key="4">
    <source>
        <dbReference type="ARBA" id="ARBA00023136"/>
    </source>
</evidence>
<sequence>MNPIEQAAAASRWAQVNVGEKLLFFVGLLLLTITLPPAALAPIFVVLVASAVWIRVPLRLLAVLVAAPAAFIAVGVGPLVFNFSPSGMVYLGWSNAAYVVARSIVAMTATMLLALTTPLPELLGFLRLPAALSEVISLMYRFVGTLLHTALAMREAQAARLGRLTIGSVGMQASSLFVLTFIRARALQEGLELRGDPSSLAVAKVKRPVRWGFVVFSVVLFIVIWRLA</sequence>
<evidence type="ECO:0000256" key="2">
    <source>
        <dbReference type="ARBA" id="ARBA00022692"/>
    </source>
</evidence>
<evidence type="ECO:0000256" key="1">
    <source>
        <dbReference type="ARBA" id="ARBA00004141"/>
    </source>
</evidence>
<feature type="transmembrane region" description="Helical" evidence="5">
    <location>
        <begin position="209"/>
        <end position="227"/>
    </location>
</feature>
<dbReference type="GO" id="GO:0006824">
    <property type="term" value="P:cobalt ion transport"/>
    <property type="evidence" value="ECO:0007669"/>
    <property type="project" value="TreeGrafter"/>
</dbReference>
<gene>
    <name evidence="6" type="primary">cbiQ</name>
    <name evidence="6" type="ORF">CKALI_04625</name>
</gene>
<feature type="transmembrane region" description="Helical" evidence="5">
    <location>
        <begin position="135"/>
        <end position="152"/>
    </location>
</feature>
<dbReference type="InterPro" id="IPR003339">
    <property type="entry name" value="ABC/ECF_trnsptr_transmembrane"/>
</dbReference>
<keyword evidence="3 5" id="KW-1133">Transmembrane helix</keyword>
<evidence type="ECO:0000313" key="6">
    <source>
        <dbReference type="EMBL" id="QGU01803.1"/>
    </source>
</evidence>
<accession>A0A6B8VCE4</accession>
<dbReference type="PANTHER" id="PTHR43723:SF1">
    <property type="entry name" value="COBALT TRANSPORT PROTEIN CBIQ"/>
    <property type="match status" value="1"/>
</dbReference>
<feature type="transmembrane region" description="Helical" evidence="5">
    <location>
        <begin position="60"/>
        <end position="83"/>
    </location>
</feature>
<protein>
    <submittedName>
        <fullName evidence="6">Cobalt transport protein CbiQ</fullName>
    </submittedName>
</protein>
<dbReference type="Pfam" id="PF02361">
    <property type="entry name" value="CbiQ"/>
    <property type="match status" value="1"/>
</dbReference>
<dbReference type="RefSeq" id="WP_197079768.1">
    <property type="nucleotide sequence ID" value="NZ_CP046452.1"/>
</dbReference>
<feature type="transmembrane region" description="Helical" evidence="5">
    <location>
        <begin position="22"/>
        <end position="54"/>
    </location>
</feature>